<dbReference type="OrthoDB" id="9807620at2"/>
<feature type="transmembrane region" description="Helical" evidence="1">
    <location>
        <begin position="159"/>
        <end position="181"/>
    </location>
</feature>
<dbReference type="EMBL" id="LAYJ01000115">
    <property type="protein sequence ID" value="KKI49991.1"/>
    <property type="molecule type" value="Genomic_DNA"/>
</dbReference>
<keyword evidence="1" id="KW-1133">Transmembrane helix</keyword>
<evidence type="ECO:0008006" key="4">
    <source>
        <dbReference type="Google" id="ProtNLM"/>
    </source>
</evidence>
<sequence>MEYSVLWTIQMGLSFLNNCFGDVKALLMTAPADYAGGAIWDVVVKINTGIQGIGYGLLVLFFLMTFFKTTSNFKDLSIQQVIGWIARFLIVKFVIDYGIQVLNFSINVSMGINDTIFQNATDFEFAQISPEVIEAAQQMMSANWWEQIAANFQSIPMGLLGMIGNIIMWAAGICLVVCTYLRFFRLFIYSCLAPVPLSTLGSPETSQTGKHFLKAYAAVCLEICVIALAIVIFTAMASNSAFIFPSWEAGNTNANFTYWNTLINYLFQIMLQSVMLVVVVMSANRFIREMLGV</sequence>
<dbReference type="STRING" id="270498.CHK_2607"/>
<protein>
    <recommendedName>
        <fullName evidence="4">TrbL/VirB6 plasmid conjugal transfer protein</fullName>
    </recommendedName>
</protein>
<evidence type="ECO:0000313" key="2">
    <source>
        <dbReference type="EMBL" id="KKI49991.1"/>
    </source>
</evidence>
<accession>A0A0M2NGC7</accession>
<gene>
    <name evidence="2" type="ORF">CHK_2607</name>
</gene>
<dbReference type="RefSeq" id="WP_046444411.1">
    <property type="nucleotide sequence ID" value="NZ_LAYJ01000115.1"/>
</dbReference>
<reference evidence="2 3" key="1">
    <citation type="submission" date="2015-04" db="EMBL/GenBank/DDBJ databases">
        <title>Draft genome sequence of bacteremic isolate Catabacter hongkongensis type strain HKU16T.</title>
        <authorList>
            <person name="Lau S.K."/>
            <person name="Teng J.L."/>
            <person name="Huang Y."/>
            <person name="Curreem S.O."/>
            <person name="Tsui S.K."/>
            <person name="Woo P.C."/>
        </authorList>
    </citation>
    <scope>NUCLEOTIDE SEQUENCE [LARGE SCALE GENOMIC DNA]</scope>
    <source>
        <strain evidence="2 3">HKU16</strain>
    </source>
</reference>
<feature type="transmembrane region" description="Helical" evidence="1">
    <location>
        <begin position="81"/>
        <end position="99"/>
    </location>
</feature>
<organism evidence="2 3">
    <name type="scientific">Christensenella hongkongensis</name>
    <dbReference type="NCBI Taxonomy" id="270498"/>
    <lineage>
        <taxon>Bacteria</taxon>
        <taxon>Bacillati</taxon>
        <taxon>Bacillota</taxon>
        <taxon>Clostridia</taxon>
        <taxon>Christensenellales</taxon>
        <taxon>Christensenellaceae</taxon>
        <taxon>Christensenella</taxon>
    </lineage>
</organism>
<feature type="transmembrane region" description="Helical" evidence="1">
    <location>
        <begin position="262"/>
        <end position="283"/>
    </location>
</feature>
<feature type="transmembrane region" description="Helical" evidence="1">
    <location>
        <begin position="215"/>
        <end position="242"/>
    </location>
</feature>
<name>A0A0M2NGC7_9FIRM</name>
<keyword evidence="3" id="KW-1185">Reference proteome</keyword>
<evidence type="ECO:0000256" key="1">
    <source>
        <dbReference type="SAM" id="Phobius"/>
    </source>
</evidence>
<feature type="transmembrane region" description="Helical" evidence="1">
    <location>
        <begin position="50"/>
        <end position="69"/>
    </location>
</feature>
<comment type="caution">
    <text evidence="2">The sequence shown here is derived from an EMBL/GenBank/DDBJ whole genome shotgun (WGS) entry which is preliminary data.</text>
</comment>
<proteinExistence type="predicted"/>
<keyword evidence="1" id="KW-0472">Membrane</keyword>
<evidence type="ECO:0000313" key="3">
    <source>
        <dbReference type="Proteomes" id="UP000034076"/>
    </source>
</evidence>
<dbReference type="AlphaFoldDB" id="A0A0M2NGC7"/>
<keyword evidence="1" id="KW-0812">Transmembrane</keyword>
<dbReference type="Proteomes" id="UP000034076">
    <property type="component" value="Unassembled WGS sequence"/>
</dbReference>